<dbReference type="InterPro" id="IPR009057">
    <property type="entry name" value="Homeodomain-like_sf"/>
</dbReference>
<evidence type="ECO:0000313" key="5">
    <source>
        <dbReference type="EMBL" id="MFC4618881.1"/>
    </source>
</evidence>
<evidence type="ECO:0000256" key="1">
    <source>
        <dbReference type="ARBA" id="ARBA00023015"/>
    </source>
</evidence>
<dbReference type="SMART" id="SM00342">
    <property type="entry name" value="HTH_ARAC"/>
    <property type="match status" value="1"/>
</dbReference>
<dbReference type="EMBL" id="JBHSFW010000004">
    <property type="protein sequence ID" value="MFC4618881.1"/>
    <property type="molecule type" value="Genomic_DNA"/>
</dbReference>
<evidence type="ECO:0000256" key="2">
    <source>
        <dbReference type="ARBA" id="ARBA00023125"/>
    </source>
</evidence>
<accession>A0ABV9GL88</accession>
<dbReference type="PANTHER" id="PTHR46796">
    <property type="entry name" value="HTH-TYPE TRANSCRIPTIONAL ACTIVATOR RHAS-RELATED"/>
    <property type="match status" value="1"/>
</dbReference>
<organism evidence="5 6">
    <name type="scientific">Camelliibacillus cellulosilyticus</name>
    <dbReference type="NCBI Taxonomy" id="2174486"/>
    <lineage>
        <taxon>Bacteria</taxon>
        <taxon>Bacillati</taxon>
        <taxon>Bacillota</taxon>
        <taxon>Bacilli</taxon>
        <taxon>Bacillales</taxon>
        <taxon>Sporolactobacillaceae</taxon>
        <taxon>Camelliibacillus</taxon>
    </lineage>
</organism>
<reference evidence="6" key="1">
    <citation type="journal article" date="2019" name="Int. J. Syst. Evol. Microbiol.">
        <title>The Global Catalogue of Microorganisms (GCM) 10K type strain sequencing project: providing services to taxonomists for standard genome sequencing and annotation.</title>
        <authorList>
            <consortium name="The Broad Institute Genomics Platform"/>
            <consortium name="The Broad Institute Genome Sequencing Center for Infectious Disease"/>
            <person name="Wu L."/>
            <person name="Ma J."/>
        </authorList>
    </citation>
    <scope>NUCLEOTIDE SEQUENCE [LARGE SCALE GENOMIC DNA]</scope>
    <source>
        <strain evidence="6">CGMCC 1.16306</strain>
    </source>
</reference>
<dbReference type="Proteomes" id="UP001596022">
    <property type="component" value="Unassembled WGS sequence"/>
</dbReference>
<name>A0ABV9GL88_9BACL</name>
<gene>
    <name evidence="5" type="ORF">ACFO4N_09085</name>
</gene>
<dbReference type="PROSITE" id="PS01124">
    <property type="entry name" value="HTH_ARAC_FAMILY_2"/>
    <property type="match status" value="1"/>
</dbReference>
<dbReference type="InterPro" id="IPR018060">
    <property type="entry name" value="HTH_AraC"/>
</dbReference>
<dbReference type="Gene3D" id="1.10.10.60">
    <property type="entry name" value="Homeodomain-like"/>
    <property type="match status" value="1"/>
</dbReference>
<dbReference type="Pfam" id="PF20240">
    <property type="entry name" value="DUF6597"/>
    <property type="match status" value="1"/>
</dbReference>
<keyword evidence="1" id="KW-0805">Transcription regulation</keyword>
<feature type="domain" description="HTH araC/xylS-type" evidence="4">
    <location>
        <begin position="159"/>
        <end position="257"/>
    </location>
</feature>
<evidence type="ECO:0000259" key="4">
    <source>
        <dbReference type="PROSITE" id="PS01124"/>
    </source>
</evidence>
<comment type="caution">
    <text evidence="5">The sequence shown here is derived from an EMBL/GenBank/DDBJ whole genome shotgun (WGS) entry which is preliminary data.</text>
</comment>
<sequence length="269" mass="31412">MAMRHVKHIPSPPLSQFVDCFWHLEGYHPSHSRELSLPDGCVDIIFNLGQKTTRFYDREDRLLNLGAVVLCGPHTDYFAIDTVYEARVIGIHFKPGGARLFVDQPLDAYLNVHLTLDTHWGINFEDIFDELTAVSDPEKMFRILERWLLTYVNQTPMRHQAVQYALSELRRLPVAKVINQIGMSHRRFNQLFKEEIGMTPKLLSRMYRFQEVLCCLTRDNGRKWADIAVSCGYYDQAHFIKDFQSFSGINPTAYRPIKGRHRQHTKFPE</sequence>
<keyword evidence="6" id="KW-1185">Reference proteome</keyword>
<dbReference type="SUPFAM" id="SSF46689">
    <property type="entry name" value="Homeodomain-like"/>
    <property type="match status" value="1"/>
</dbReference>
<protein>
    <submittedName>
        <fullName evidence="5">DUF6597 domain-containing transcriptional factor</fullName>
    </submittedName>
</protein>
<evidence type="ECO:0000256" key="3">
    <source>
        <dbReference type="ARBA" id="ARBA00023163"/>
    </source>
</evidence>
<dbReference type="RefSeq" id="WP_376845984.1">
    <property type="nucleotide sequence ID" value="NZ_JBHSFW010000004.1"/>
</dbReference>
<evidence type="ECO:0000313" key="6">
    <source>
        <dbReference type="Proteomes" id="UP001596022"/>
    </source>
</evidence>
<dbReference type="InterPro" id="IPR046532">
    <property type="entry name" value="DUF6597"/>
</dbReference>
<dbReference type="Pfam" id="PF12833">
    <property type="entry name" value="HTH_18"/>
    <property type="match status" value="1"/>
</dbReference>
<proteinExistence type="predicted"/>
<keyword evidence="2" id="KW-0238">DNA-binding</keyword>
<keyword evidence="3" id="KW-0804">Transcription</keyword>
<dbReference type="InterPro" id="IPR050204">
    <property type="entry name" value="AraC_XylS_family_regulators"/>
</dbReference>